<feature type="transmembrane region" description="Helical" evidence="12">
    <location>
        <begin position="378"/>
        <end position="401"/>
    </location>
</feature>
<evidence type="ECO:0000256" key="10">
    <source>
        <dbReference type="ARBA" id="ARBA00023136"/>
    </source>
</evidence>
<sequence>MNFLTSASDVVIEEDLKKFLAILLIALGASILPKIFVVLRQVPYTLLLLMVGLGLALVDVHLLDLSPGLILMVFLPPLLFEAGWNTRWSELRENILPCSFYAVGGVLLSIASVGWALHQFMNIPWMVSLLVGACLAATDSAAVIGLFRDVGAGNRLTTLLEGESLFNDGASVVAFGILVELALDPQPFQLSTAILDFFVVTGIGLGIGGIIGVCVAFLTQRYELGWVEQTLTLATAYGTYLLVEELGGSGVIGVVTAGLVIGNFSVQPGVAPVKRSTMIEFWEFAIFFVNSILFLLLGDQIHLPRLIQNIQTTSIAILAIILSRAIAIYGFSALSNWLHQAKIPWREQTVLWWSGLRGSVSIALALSIPVMVMGRSEIIANSFGVVWFTLLVQGLTTKLLLQKLNLLEDRSLLQQYIELIARRDALEQVLIHLMRPQQLNIDPTLHQSQREFVEQQLQQIQIDIIYMQEQHQQLQAFSLQQHQEEILSIESRIYTKFVQAGLLKKSLSPFMHKAFNEG</sequence>
<dbReference type="PANTHER" id="PTHR10110:SF195">
    <property type="entry name" value="NA(+)_H(+) ANTIPORTER NHAS2"/>
    <property type="match status" value="1"/>
</dbReference>
<evidence type="ECO:0000256" key="7">
    <source>
        <dbReference type="ARBA" id="ARBA00022989"/>
    </source>
</evidence>
<accession>A0A2W4WAN5</accession>
<dbReference type="GO" id="GO:0015385">
    <property type="term" value="F:sodium:proton antiporter activity"/>
    <property type="evidence" value="ECO:0007669"/>
    <property type="project" value="InterPro"/>
</dbReference>
<comment type="similarity">
    <text evidence="2">Belongs to the monovalent cation:proton antiporter 1 (CPA1) transporter (TC 2.A.36) family.</text>
</comment>
<dbReference type="Pfam" id="PF00999">
    <property type="entry name" value="Na_H_Exchanger"/>
    <property type="match status" value="1"/>
</dbReference>
<organism evidence="14 15">
    <name type="scientific">Pseudanabaena frigida</name>
    <dbReference type="NCBI Taxonomy" id="945775"/>
    <lineage>
        <taxon>Bacteria</taxon>
        <taxon>Bacillati</taxon>
        <taxon>Cyanobacteriota</taxon>
        <taxon>Cyanophyceae</taxon>
        <taxon>Pseudanabaenales</taxon>
        <taxon>Pseudanabaenaceae</taxon>
        <taxon>Pseudanabaena</taxon>
    </lineage>
</organism>
<keyword evidence="8" id="KW-0915">Sodium</keyword>
<feature type="transmembrane region" description="Helical" evidence="12">
    <location>
        <begin position="249"/>
        <end position="266"/>
    </location>
</feature>
<evidence type="ECO:0000256" key="3">
    <source>
        <dbReference type="ARBA" id="ARBA00022448"/>
    </source>
</evidence>
<protein>
    <submittedName>
        <fullName evidence="14">Sodium:proton antiporter</fullName>
    </submittedName>
</protein>
<name>A0A2W4WAN5_9CYAN</name>
<keyword evidence="5" id="KW-1003">Cell membrane</keyword>
<feature type="transmembrane region" description="Helical" evidence="12">
    <location>
        <begin position="123"/>
        <end position="144"/>
    </location>
</feature>
<feature type="transmembrane region" description="Helical" evidence="12">
    <location>
        <begin position="98"/>
        <end position="117"/>
    </location>
</feature>
<feature type="transmembrane region" description="Helical" evidence="12">
    <location>
        <begin position="20"/>
        <end position="39"/>
    </location>
</feature>
<keyword evidence="10 12" id="KW-0472">Membrane</keyword>
<feature type="transmembrane region" description="Helical" evidence="12">
    <location>
        <begin position="350"/>
        <end position="372"/>
    </location>
</feature>
<keyword evidence="4" id="KW-0050">Antiport</keyword>
<keyword evidence="9" id="KW-0406">Ion transport</keyword>
<proteinExistence type="inferred from homology"/>
<gene>
    <name evidence="14" type="ORF">DCF19_08640</name>
</gene>
<evidence type="ECO:0000256" key="5">
    <source>
        <dbReference type="ARBA" id="ARBA00022475"/>
    </source>
</evidence>
<dbReference type="InterPro" id="IPR018422">
    <property type="entry name" value="Cation/H_exchanger_CPA1"/>
</dbReference>
<dbReference type="GO" id="GO:0051453">
    <property type="term" value="P:regulation of intracellular pH"/>
    <property type="evidence" value="ECO:0007669"/>
    <property type="project" value="TreeGrafter"/>
</dbReference>
<dbReference type="PANTHER" id="PTHR10110">
    <property type="entry name" value="SODIUM/HYDROGEN EXCHANGER"/>
    <property type="match status" value="1"/>
</dbReference>
<comment type="caution">
    <text evidence="14">The sequence shown here is derived from an EMBL/GenBank/DDBJ whole genome shotgun (WGS) entry which is preliminary data.</text>
</comment>
<feature type="transmembrane region" description="Helical" evidence="12">
    <location>
        <begin position="46"/>
        <end position="63"/>
    </location>
</feature>
<reference evidence="14 15" key="1">
    <citation type="submission" date="2018-04" db="EMBL/GenBank/DDBJ databases">
        <authorList>
            <person name="Go L.Y."/>
            <person name="Mitchell J.A."/>
        </authorList>
    </citation>
    <scope>NUCLEOTIDE SEQUENCE [LARGE SCALE GENOMIC DNA]</scope>
    <source>
        <strain evidence="14">ULC066bin1</strain>
    </source>
</reference>
<evidence type="ECO:0000256" key="1">
    <source>
        <dbReference type="ARBA" id="ARBA00004651"/>
    </source>
</evidence>
<dbReference type="InterPro" id="IPR006153">
    <property type="entry name" value="Cation/H_exchanger_TM"/>
</dbReference>
<dbReference type="AlphaFoldDB" id="A0A2W4WAN5"/>
<dbReference type="Proteomes" id="UP000249467">
    <property type="component" value="Unassembled WGS sequence"/>
</dbReference>
<evidence type="ECO:0000313" key="14">
    <source>
        <dbReference type="EMBL" id="PZO41926.1"/>
    </source>
</evidence>
<evidence type="ECO:0000259" key="13">
    <source>
        <dbReference type="Pfam" id="PF00999"/>
    </source>
</evidence>
<evidence type="ECO:0000256" key="8">
    <source>
        <dbReference type="ARBA" id="ARBA00023053"/>
    </source>
</evidence>
<evidence type="ECO:0000256" key="2">
    <source>
        <dbReference type="ARBA" id="ARBA00007367"/>
    </source>
</evidence>
<evidence type="ECO:0000313" key="15">
    <source>
        <dbReference type="Proteomes" id="UP000249467"/>
    </source>
</evidence>
<keyword evidence="6 12" id="KW-0812">Transmembrane</keyword>
<dbReference type="GO" id="GO:0005886">
    <property type="term" value="C:plasma membrane"/>
    <property type="evidence" value="ECO:0007669"/>
    <property type="project" value="UniProtKB-SubCell"/>
</dbReference>
<keyword evidence="7 12" id="KW-1133">Transmembrane helix</keyword>
<dbReference type="EMBL" id="QBML01000009">
    <property type="protein sequence ID" value="PZO41926.1"/>
    <property type="molecule type" value="Genomic_DNA"/>
</dbReference>
<feature type="transmembrane region" description="Helical" evidence="12">
    <location>
        <begin position="195"/>
        <end position="218"/>
    </location>
</feature>
<reference evidence="14 15" key="2">
    <citation type="submission" date="2018-06" db="EMBL/GenBank/DDBJ databases">
        <title>Metagenomic assembly of (sub)arctic Cyanobacteria and their associated microbiome from non-axenic cultures.</title>
        <authorList>
            <person name="Baurain D."/>
        </authorList>
    </citation>
    <scope>NUCLEOTIDE SEQUENCE [LARGE SCALE GENOMIC DNA]</scope>
    <source>
        <strain evidence="14">ULC066bin1</strain>
    </source>
</reference>
<feature type="transmembrane region" description="Helical" evidence="12">
    <location>
        <begin position="278"/>
        <end position="297"/>
    </location>
</feature>
<keyword evidence="11" id="KW-0739">Sodium transport</keyword>
<evidence type="ECO:0000256" key="12">
    <source>
        <dbReference type="SAM" id="Phobius"/>
    </source>
</evidence>
<comment type="subcellular location">
    <subcellularLocation>
        <location evidence="1">Cell membrane</location>
        <topology evidence="1">Multi-pass membrane protein</topology>
    </subcellularLocation>
</comment>
<dbReference type="GO" id="GO:0015386">
    <property type="term" value="F:potassium:proton antiporter activity"/>
    <property type="evidence" value="ECO:0007669"/>
    <property type="project" value="TreeGrafter"/>
</dbReference>
<dbReference type="Gene3D" id="6.10.140.1330">
    <property type="match status" value="1"/>
</dbReference>
<evidence type="ECO:0000256" key="9">
    <source>
        <dbReference type="ARBA" id="ARBA00023065"/>
    </source>
</evidence>
<dbReference type="GO" id="GO:0098719">
    <property type="term" value="P:sodium ion import across plasma membrane"/>
    <property type="evidence" value="ECO:0007669"/>
    <property type="project" value="TreeGrafter"/>
</dbReference>
<evidence type="ECO:0000256" key="6">
    <source>
        <dbReference type="ARBA" id="ARBA00022692"/>
    </source>
</evidence>
<evidence type="ECO:0000256" key="4">
    <source>
        <dbReference type="ARBA" id="ARBA00022449"/>
    </source>
</evidence>
<feature type="domain" description="Cation/H+ exchanger transmembrane" evidence="13">
    <location>
        <begin position="28"/>
        <end position="403"/>
    </location>
</feature>
<feature type="transmembrane region" description="Helical" evidence="12">
    <location>
        <begin position="317"/>
        <end position="338"/>
    </location>
</feature>
<keyword evidence="3" id="KW-0813">Transport</keyword>
<evidence type="ECO:0000256" key="11">
    <source>
        <dbReference type="ARBA" id="ARBA00023201"/>
    </source>
</evidence>